<evidence type="ECO:0000313" key="1">
    <source>
        <dbReference type="EMBL" id="EGG23994.1"/>
    </source>
</evidence>
<accession>F4PK70</accession>
<sequence>MSEENNNNNTTNTSETFLFFQVFKNLFLCKQIFRWVPYIGQKIIKYKTIKAYDSLDERGEIQFEMPPLSYHQITSVTKMIEYKQFGLLKAKLQGVTALDIAKHELPIWTYLVSTICEIPDFTLSFFLVDNLLRVDPSLREKVLGWCIRRNNIELFDVVWDMSNFTRVTKNLMYCMTSGEAVSVAMMERMYQVIARHGIESSLTQYQSGLFKNKTKQQKQELLDLVIANRHLVRLEAVLHVALEDLEFTQIQQLLQADKACSDEIKSGGNLESIIRGRITAFLRVLQPSMMEDESNLVCYFHTKNCVAYNHDNKTRICDYATVDKRLTSMKFKKRSSWESTIQDTYWSSDHFKITNRSFNYNQLVYLLVYIENLVHFNHSLSLSILMSFGDEQLFGYIDRFLNSVRTSEQQLYSACLSGNGDAVRHFKRAATAWGSCNPISLQVATLLEDKFAKYNLESKIKLFSVAFSIACFNGDIPYAKYIIDHGYVDFDSYSQGFDKALIMERIPMLKYLIGTRLFQSQTSDFLGRGHLRDKRGITLVNHYKDLFQSFFSKEDIKHFGMDFIKFGVLLESMPFLQSIYPTCHTQIPLFLVLDKDIQLLTFFLEHERVYPDEFYSTRILNAFKPNKSIELIKLIDKYLPNAFSSWTQLLPIYQDLISTLKR</sequence>
<keyword evidence="2" id="KW-1185">Reference proteome</keyword>
<dbReference type="EMBL" id="GL883007">
    <property type="protein sequence ID" value="EGG23994.1"/>
    <property type="molecule type" value="Genomic_DNA"/>
</dbReference>
<evidence type="ECO:0000313" key="2">
    <source>
        <dbReference type="Proteomes" id="UP000007797"/>
    </source>
</evidence>
<organism evidence="1 2">
    <name type="scientific">Cavenderia fasciculata</name>
    <name type="common">Slime mold</name>
    <name type="synonym">Dictyostelium fasciculatum</name>
    <dbReference type="NCBI Taxonomy" id="261658"/>
    <lineage>
        <taxon>Eukaryota</taxon>
        <taxon>Amoebozoa</taxon>
        <taxon>Evosea</taxon>
        <taxon>Eumycetozoa</taxon>
        <taxon>Dictyostelia</taxon>
        <taxon>Acytosteliales</taxon>
        <taxon>Cavenderiaceae</taxon>
        <taxon>Cavenderia</taxon>
    </lineage>
</organism>
<dbReference type="KEGG" id="dfa:DFA_06132"/>
<dbReference type="Proteomes" id="UP000007797">
    <property type="component" value="Unassembled WGS sequence"/>
</dbReference>
<proteinExistence type="predicted"/>
<name>F4PK70_CACFS</name>
<dbReference type="RefSeq" id="XP_004361845.1">
    <property type="nucleotide sequence ID" value="XM_004361788.1"/>
</dbReference>
<gene>
    <name evidence="1" type="ORF">DFA_06132</name>
</gene>
<dbReference type="AlphaFoldDB" id="F4PK70"/>
<protein>
    <submittedName>
        <fullName evidence="1">Uncharacterized protein</fullName>
    </submittedName>
</protein>
<reference evidence="2" key="1">
    <citation type="journal article" date="2011" name="Genome Res.">
        <title>Phylogeny-wide analysis of social amoeba genomes highlights ancient origins for complex intercellular communication.</title>
        <authorList>
            <person name="Heidel A.J."/>
            <person name="Lawal H.M."/>
            <person name="Felder M."/>
            <person name="Schilde C."/>
            <person name="Helps N.R."/>
            <person name="Tunggal B."/>
            <person name="Rivero F."/>
            <person name="John U."/>
            <person name="Schleicher M."/>
            <person name="Eichinger L."/>
            <person name="Platzer M."/>
            <person name="Noegel A.A."/>
            <person name="Schaap P."/>
            <person name="Gloeckner G."/>
        </authorList>
    </citation>
    <scope>NUCLEOTIDE SEQUENCE [LARGE SCALE GENOMIC DNA]</scope>
    <source>
        <strain evidence="2">SH3</strain>
    </source>
</reference>
<dbReference type="GeneID" id="14876365"/>